<evidence type="ECO:0000256" key="1">
    <source>
        <dbReference type="ARBA" id="ARBA00010830"/>
    </source>
</evidence>
<dbReference type="InterPro" id="IPR023346">
    <property type="entry name" value="Lysozyme-like_dom_sf"/>
</dbReference>
<feature type="domain" description="DUF348" evidence="4">
    <location>
        <begin position="134"/>
        <end position="173"/>
    </location>
</feature>
<feature type="domain" description="DUF348" evidence="4">
    <location>
        <begin position="248"/>
        <end position="287"/>
    </location>
</feature>
<comment type="caution">
    <text evidence="6">The sequence shown here is derived from an EMBL/GenBank/DDBJ whole genome shotgun (WGS) entry which is preliminary data.</text>
</comment>
<keyword evidence="2" id="KW-0378">Hydrolase</keyword>
<dbReference type="SUPFAM" id="SSF53955">
    <property type="entry name" value="Lysozyme-like"/>
    <property type="match status" value="1"/>
</dbReference>
<dbReference type="GO" id="GO:0016787">
    <property type="term" value="F:hydrolase activity"/>
    <property type="evidence" value="ECO:0007669"/>
    <property type="project" value="UniProtKB-KW"/>
</dbReference>
<evidence type="ECO:0008006" key="8">
    <source>
        <dbReference type="Google" id="ProtNLM"/>
    </source>
</evidence>
<dbReference type="InterPro" id="IPR010618">
    <property type="entry name" value="RPF"/>
</dbReference>
<dbReference type="InterPro" id="IPR007137">
    <property type="entry name" value="DUF348"/>
</dbReference>
<dbReference type="EMBL" id="BLAF01000077">
    <property type="protein sequence ID" value="GES26002.1"/>
    <property type="molecule type" value="Genomic_DNA"/>
</dbReference>
<feature type="region of interest" description="Disordered" evidence="3">
    <location>
        <begin position="1"/>
        <end position="79"/>
    </location>
</feature>
<dbReference type="Proteomes" id="UP000377595">
    <property type="component" value="Unassembled WGS sequence"/>
</dbReference>
<dbReference type="Pfam" id="PF06737">
    <property type="entry name" value="Transglycosylas"/>
    <property type="match status" value="1"/>
</dbReference>
<evidence type="ECO:0000259" key="5">
    <source>
        <dbReference type="Pfam" id="PF06737"/>
    </source>
</evidence>
<evidence type="ECO:0000256" key="3">
    <source>
        <dbReference type="SAM" id="MobiDB-lite"/>
    </source>
</evidence>
<comment type="similarity">
    <text evidence="1">Belongs to the transglycosylase family. Rpf subfamily.</text>
</comment>
<dbReference type="Gene3D" id="1.10.530.10">
    <property type="match status" value="1"/>
</dbReference>
<protein>
    <recommendedName>
        <fullName evidence="8">G5 domain-containing protein</fullName>
    </recommendedName>
</protein>
<dbReference type="Pfam" id="PF03990">
    <property type="entry name" value="DUF348"/>
    <property type="match status" value="3"/>
</dbReference>
<evidence type="ECO:0000259" key="4">
    <source>
        <dbReference type="Pfam" id="PF03990"/>
    </source>
</evidence>
<dbReference type="AlphaFoldDB" id="A0A5M3XY92"/>
<feature type="domain" description="Resuscitation-promoting factor core lysozyme-like" evidence="5">
    <location>
        <begin position="317"/>
        <end position="390"/>
    </location>
</feature>
<proteinExistence type="inferred from homology"/>
<evidence type="ECO:0000256" key="2">
    <source>
        <dbReference type="ARBA" id="ARBA00022801"/>
    </source>
</evidence>
<reference evidence="6 7" key="1">
    <citation type="submission" date="2019-10" db="EMBL/GenBank/DDBJ databases">
        <title>Whole genome shotgun sequence of Acrocarpospora pleiomorpha NBRC 16267.</title>
        <authorList>
            <person name="Ichikawa N."/>
            <person name="Kimura A."/>
            <person name="Kitahashi Y."/>
            <person name="Komaki H."/>
            <person name="Oguchi A."/>
        </authorList>
    </citation>
    <scope>NUCLEOTIDE SEQUENCE [LARGE SCALE GENOMIC DNA]</scope>
    <source>
        <strain evidence="6 7">NBRC 16267</strain>
    </source>
</reference>
<evidence type="ECO:0000313" key="7">
    <source>
        <dbReference type="Proteomes" id="UP000377595"/>
    </source>
</evidence>
<gene>
    <name evidence="6" type="ORF">Aple_089010</name>
</gene>
<feature type="domain" description="DUF348" evidence="4">
    <location>
        <begin position="192"/>
        <end position="218"/>
    </location>
</feature>
<accession>A0A5M3XY92</accession>
<sequence length="396" mass="42766">MDAPVGSARVGRRRRRQPVGEPSAEPGSLGEHSYDTREDGLLGSGESFDDGAQDGVQDGGRTGLRQGSRRVRRQSGHEAVLSPEDFHDLMLESSRQSAPTWRTWLLSPWSASLYAALAGISLGMIVGGGLATEVTLDVDGDLITLRSFAGTVHGVLDAANVSYDAEDHVQPAPTEPVADGATIVVRHARPLTLIMDGKRSTHMITALNVGDALEDLKLDPARLRLSANRMRQIPVSGFKLSVRTQRKVSIVADKIRVTTITTGRTVAEVLKQANITLAKGNTVRPGLKDFPKDGSIIRVIPALPPHTIPIAPNVAALNWAGLADCESHGNPKAYNPGGPYYGMYQFSLPMWKAVGGTKTPNDWPAEEQTYRAQLLFQRVQGRWQGQWPHCGARLGA</sequence>
<dbReference type="CDD" id="cd13925">
    <property type="entry name" value="RPF"/>
    <property type="match status" value="1"/>
</dbReference>
<keyword evidence="7" id="KW-1185">Reference proteome</keyword>
<evidence type="ECO:0000313" key="6">
    <source>
        <dbReference type="EMBL" id="GES26002.1"/>
    </source>
</evidence>
<name>A0A5M3XY92_9ACTN</name>
<organism evidence="6 7">
    <name type="scientific">Acrocarpospora pleiomorpha</name>
    <dbReference type="NCBI Taxonomy" id="90975"/>
    <lineage>
        <taxon>Bacteria</taxon>
        <taxon>Bacillati</taxon>
        <taxon>Actinomycetota</taxon>
        <taxon>Actinomycetes</taxon>
        <taxon>Streptosporangiales</taxon>
        <taxon>Streptosporangiaceae</taxon>
        <taxon>Acrocarpospora</taxon>
    </lineage>
</organism>